<feature type="non-terminal residue" evidence="2">
    <location>
        <position position="262"/>
    </location>
</feature>
<dbReference type="Gene3D" id="1.20.1640.10">
    <property type="entry name" value="Multidrug efflux transporter AcrB transmembrane domain"/>
    <property type="match status" value="1"/>
</dbReference>
<dbReference type="AlphaFoldDB" id="A0A258CUB0"/>
<dbReference type="GO" id="GO:0005886">
    <property type="term" value="C:plasma membrane"/>
    <property type="evidence" value="ECO:0007669"/>
    <property type="project" value="TreeGrafter"/>
</dbReference>
<accession>A0A258CUB0</accession>
<dbReference type="Gene3D" id="3.30.70.1430">
    <property type="entry name" value="Multidrug efflux transporter AcrB pore domain"/>
    <property type="match status" value="1"/>
</dbReference>
<dbReference type="Gene3D" id="3.30.70.1320">
    <property type="entry name" value="Multidrug efflux transporter AcrB pore domain like"/>
    <property type="match status" value="1"/>
</dbReference>
<proteinExistence type="predicted"/>
<dbReference type="Proteomes" id="UP000215616">
    <property type="component" value="Unassembled WGS sequence"/>
</dbReference>
<dbReference type="SUPFAM" id="SSF82693">
    <property type="entry name" value="Multidrug efflux transporter AcrB pore domain, PN1, PN2, PC1 and PC2 subdomains"/>
    <property type="match status" value="1"/>
</dbReference>
<evidence type="ECO:0000313" key="3">
    <source>
        <dbReference type="Proteomes" id="UP000215616"/>
    </source>
</evidence>
<protein>
    <submittedName>
        <fullName evidence="2">CusA/CzcA family heavy metal efflux RND transporter</fullName>
    </submittedName>
</protein>
<dbReference type="EMBL" id="NCDQ01000436">
    <property type="protein sequence ID" value="OYW99068.1"/>
    <property type="molecule type" value="Genomic_DNA"/>
</dbReference>
<gene>
    <name evidence="2" type="ORF">B7Z12_18760</name>
</gene>
<dbReference type="SUPFAM" id="SSF82714">
    <property type="entry name" value="Multidrug efflux transporter AcrB TolC docking domain, DN and DC subdomains"/>
    <property type="match status" value="1"/>
</dbReference>
<dbReference type="PANTHER" id="PTHR32063">
    <property type="match status" value="1"/>
</dbReference>
<name>A0A258CUB0_CAUVI</name>
<keyword evidence="1" id="KW-1133">Transmembrane helix</keyword>
<keyword evidence="1" id="KW-0812">Transmembrane</keyword>
<dbReference type="GO" id="GO:0042910">
    <property type="term" value="F:xenobiotic transmembrane transporter activity"/>
    <property type="evidence" value="ECO:0007669"/>
    <property type="project" value="TreeGrafter"/>
</dbReference>
<dbReference type="InterPro" id="IPR001036">
    <property type="entry name" value="Acrflvin-R"/>
</dbReference>
<organism evidence="2 3">
    <name type="scientific">Caulobacter vibrioides</name>
    <name type="common">Caulobacter crescentus</name>
    <dbReference type="NCBI Taxonomy" id="155892"/>
    <lineage>
        <taxon>Bacteria</taxon>
        <taxon>Pseudomonadati</taxon>
        <taxon>Pseudomonadota</taxon>
        <taxon>Alphaproteobacteria</taxon>
        <taxon>Caulobacterales</taxon>
        <taxon>Caulobacteraceae</taxon>
        <taxon>Caulobacter</taxon>
    </lineage>
</organism>
<sequence length="262" mass="28457">MFNRLLEVSVKARWAILALTALVAAWGVWNLMRLPIDAVPDITNRQVQINSSAPQFGPLDVERLVTFPIETAMSGISGMQSTRSISRNGFSQVTVVFDESVDIYFARQQVQERLAQAAESLPEGVAPMPGPISTGLGEVLMWEIRFADPKTEGGLAKPGEPGWQPDGAFLTPEGESLTDPIEQAAYLRTIQDWIIRPQMRSVAGVAGIDTIGGYEKQYVIEPNLAALSAYGVSFTELAEALERANLAVGANFFDRGGEAFLV</sequence>
<evidence type="ECO:0000256" key="1">
    <source>
        <dbReference type="SAM" id="Phobius"/>
    </source>
</evidence>
<dbReference type="InterPro" id="IPR027463">
    <property type="entry name" value="AcrB_DN_DC_subdom"/>
</dbReference>
<evidence type="ECO:0000313" key="2">
    <source>
        <dbReference type="EMBL" id="OYW99068.1"/>
    </source>
</evidence>
<comment type="caution">
    <text evidence="2">The sequence shown here is derived from an EMBL/GenBank/DDBJ whole genome shotgun (WGS) entry which is preliminary data.</text>
</comment>
<dbReference type="Pfam" id="PF00873">
    <property type="entry name" value="ACR_tran"/>
    <property type="match status" value="1"/>
</dbReference>
<dbReference type="PANTHER" id="PTHR32063:SF24">
    <property type="entry name" value="CATION EFFLUX SYSTEM (ACRB_ACRD_ACRF FAMILY)"/>
    <property type="match status" value="1"/>
</dbReference>
<feature type="transmembrane region" description="Helical" evidence="1">
    <location>
        <begin position="12"/>
        <end position="32"/>
    </location>
</feature>
<keyword evidence="1" id="KW-0472">Membrane</keyword>
<dbReference type="Gene3D" id="3.30.2090.10">
    <property type="entry name" value="Multidrug efflux transporter AcrB TolC docking domain, DN and DC subdomains"/>
    <property type="match status" value="1"/>
</dbReference>
<reference evidence="2 3" key="1">
    <citation type="submission" date="2017-03" db="EMBL/GenBank/DDBJ databases">
        <title>Lifting the veil on microbial sulfur biogeochemistry in mining wastewaters.</title>
        <authorList>
            <person name="Kantor R.S."/>
            <person name="Colenbrander Nelson T."/>
            <person name="Marshall S."/>
            <person name="Bennett D."/>
            <person name="Apte S."/>
            <person name="Camacho D."/>
            <person name="Thomas B.C."/>
            <person name="Warren L.A."/>
            <person name="Banfield J.F."/>
        </authorList>
    </citation>
    <scope>NUCLEOTIDE SEQUENCE [LARGE SCALE GENOMIC DNA]</scope>
    <source>
        <strain evidence="2">32-67-7</strain>
    </source>
</reference>